<dbReference type="Proteomes" id="UP001162480">
    <property type="component" value="Chromosome 6"/>
</dbReference>
<dbReference type="InterPro" id="IPR021115">
    <property type="entry name" value="Pyridoxal-P_BS"/>
</dbReference>
<keyword evidence="4 6" id="KW-0663">Pyridoxal phosphate</keyword>
<dbReference type="InterPro" id="IPR015424">
    <property type="entry name" value="PyrdxlP-dep_Trfase"/>
</dbReference>
<sequence length="552" mass="62884">MEDPTVCGSIHRSIPYINSRLDHISLQISSALFLFTSADPNAITMNGYTNGYTNGHTNGHTRECNFYEKNDVKEFLDSIHQLILDKALNDGTKNDHKVVEFLHPKEMLNKLQLDIGEKGTNNEVLLKFCEKLINMSVKTGKPGFYNQLYGFVDPYGLAGSWITDSLNTALHTYEVSPAFTMIEHYLIQKVCKMIGFQNGDGMFCPGGAFMNIMSIHLARFRNDNNIKKQGMYNQERMVVFASEGCHYSSVLAVGFLGIGQENLIKVKTDSKGKMSVKHLQNAVELSLKQGLNPIAVVATAGTTVLGAFDPLNEIADVCAQHNMWLHVDAAWGGFVLMSKKHRYRMAGVERVDSLAWNFHKMGNAPMQCSLLVVKEKGILEKCNSTNVEYLFQSDKYYDKTFDQGNKTIQCGKKVDNFKLWLMWKARGDAGMAAKMDRVMELSQYLVDQLRAQDDFRLVLPEFEYSNICFWYIPPSLENQEETEEWWQKLSKVGPKIKERMVSEGTLMVGYQPLPSMNKVNFFRFVLCQENCEESDLDFIIEEIRRFGKDLQF</sequence>
<dbReference type="InterPro" id="IPR015421">
    <property type="entry name" value="PyrdxlP-dep_Trfase_major"/>
</dbReference>
<dbReference type="InterPro" id="IPR002129">
    <property type="entry name" value="PyrdxlP-dep_de-COase"/>
</dbReference>
<dbReference type="PROSITE" id="PS00392">
    <property type="entry name" value="DDC_GAD_HDC_YDC"/>
    <property type="match status" value="1"/>
</dbReference>
<organism evidence="8 9">
    <name type="scientific">Octopus vulgaris</name>
    <name type="common">Common octopus</name>
    <dbReference type="NCBI Taxonomy" id="6645"/>
    <lineage>
        <taxon>Eukaryota</taxon>
        <taxon>Metazoa</taxon>
        <taxon>Spiralia</taxon>
        <taxon>Lophotrochozoa</taxon>
        <taxon>Mollusca</taxon>
        <taxon>Cephalopoda</taxon>
        <taxon>Coleoidea</taxon>
        <taxon>Octopodiformes</taxon>
        <taxon>Octopoda</taxon>
        <taxon>Incirrata</taxon>
        <taxon>Octopodidae</taxon>
        <taxon>Octopus</taxon>
    </lineage>
</organism>
<keyword evidence="5 7" id="KW-0456">Lyase</keyword>
<evidence type="ECO:0000256" key="4">
    <source>
        <dbReference type="ARBA" id="ARBA00022898"/>
    </source>
</evidence>
<evidence type="ECO:0000256" key="2">
    <source>
        <dbReference type="ARBA" id="ARBA00009533"/>
    </source>
</evidence>
<dbReference type="Gene3D" id="3.90.1150.170">
    <property type="match status" value="1"/>
</dbReference>
<protein>
    <submittedName>
        <fullName evidence="8">Cysteine sulfinic acid decarboxylase-like</fullName>
    </submittedName>
</protein>
<evidence type="ECO:0000256" key="3">
    <source>
        <dbReference type="ARBA" id="ARBA00022793"/>
    </source>
</evidence>
<feature type="modified residue" description="N6-(pyridoxal phosphate)lysine" evidence="6">
    <location>
        <position position="360"/>
    </location>
</feature>
<dbReference type="PANTHER" id="PTHR45677">
    <property type="entry name" value="GLUTAMATE DECARBOXYLASE-RELATED"/>
    <property type="match status" value="1"/>
</dbReference>
<keyword evidence="9" id="KW-1185">Reference proteome</keyword>
<evidence type="ECO:0000256" key="6">
    <source>
        <dbReference type="PIRSR" id="PIRSR602129-50"/>
    </source>
</evidence>
<comment type="cofactor">
    <cofactor evidence="1 6 7">
        <name>pyridoxal 5'-phosphate</name>
        <dbReference type="ChEBI" id="CHEBI:597326"/>
    </cofactor>
</comment>
<dbReference type="SUPFAM" id="SSF53383">
    <property type="entry name" value="PLP-dependent transferases"/>
    <property type="match status" value="1"/>
</dbReference>
<accession>A0AA36F6R8</accession>
<proteinExistence type="inferred from homology"/>
<evidence type="ECO:0000256" key="1">
    <source>
        <dbReference type="ARBA" id="ARBA00001933"/>
    </source>
</evidence>
<dbReference type="GO" id="GO:0030170">
    <property type="term" value="F:pyridoxal phosphate binding"/>
    <property type="evidence" value="ECO:0007669"/>
    <property type="project" value="InterPro"/>
</dbReference>
<dbReference type="GO" id="GO:0016831">
    <property type="term" value="F:carboxy-lyase activity"/>
    <property type="evidence" value="ECO:0007669"/>
    <property type="project" value="UniProtKB-KW"/>
</dbReference>
<evidence type="ECO:0000313" key="9">
    <source>
        <dbReference type="Proteomes" id="UP001162480"/>
    </source>
</evidence>
<dbReference type="EMBL" id="OX597819">
    <property type="protein sequence ID" value="CAI9724268.1"/>
    <property type="molecule type" value="Genomic_DNA"/>
</dbReference>
<dbReference type="GO" id="GO:0019752">
    <property type="term" value="P:carboxylic acid metabolic process"/>
    <property type="evidence" value="ECO:0007669"/>
    <property type="project" value="InterPro"/>
</dbReference>
<keyword evidence="3" id="KW-0210">Decarboxylase</keyword>
<gene>
    <name evidence="8" type="ORF">OCTVUL_1B005804</name>
</gene>
<dbReference type="Gene3D" id="3.40.640.10">
    <property type="entry name" value="Type I PLP-dependent aspartate aminotransferase-like (Major domain)"/>
    <property type="match status" value="1"/>
</dbReference>
<dbReference type="AlphaFoldDB" id="A0AA36F6R8"/>
<name>A0AA36F6R8_OCTVU</name>
<dbReference type="GO" id="GO:0005737">
    <property type="term" value="C:cytoplasm"/>
    <property type="evidence" value="ECO:0007669"/>
    <property type="project" value="TreeGrafter"/>
</dbReference>
<dbReference type="PANTHER" id="PTHR45677:SF8">
    <property type="entry name" value="CYSTEINE SULFINIC ACID DECARBOXYLASE"/>
    <property type="match status" value="1"/>
</dbReference>
<reference evidence="8" key="1">
    <citation type="submission" date="2023-08" db="EMBL/GenBank/DDBJ databases">
        <authorList>
            <person name="Alioto T."/>
            <person name="Alioto T."/>
            <person name="Gomez Garrido J."/>
        </authorList>
    </citation>
    <scope>NUCLEOTIDE SEQUENCE</scope>
</reference>
<evidence type="ECO:0000256" key="5">
    <source>
        <dbReference type="ARBA" id="ARBA00023239"/>
    </source>
</evidence>
<evidence type="ECO:0000256" key="7">
    <source>
        <dbReference type="RuleBase" id="RU000382"/>
    </source>
</evidence>
<evidence type="ECO:0000313" key="8">
    <source>
        <dbReference type="EMBL" id="CAI9724268.1"/>
    </source>
</evidence>
<dbReference type="Pfam" id="PF00282">
    <property type="entry name" value="Pyridoxal_deC"/>
    <property type="match status" value="1"/>
</dbReference>
<comment type="similarity">
    <text evidence="2 7">Belongs to the group II decarboxylase family.</text>
</comment>